<name>A0A101MBM7_PENFR</name>
<reference evidence="1 2" key="1">
    <citation type="submission" date="2015-10" db="EMBL/GenBank/DDBJ databases">
        <title>Genome sequencing of Penicillium freii.</title>
        <authorList>
            <person name="Nguyen H.D."/>
            <person name="Visagie C.M."/>
            <person name="Seifert K.A."/>
        </authorList>
    </citation>
    <scope>NUCLEOTIDE SEQUENCE [LARGE SCALE GENOMIC DNA]</scope>
    <source>
        <strain evidence="1 2">DAOM 242723</strain>
    </source>
</reference>
<organism evidence="1 2">
    <name type="scientific">Penicillium freii</name>
    <dbReference type="NCBI Taxonomy" id="48697"/>
    <lineage>
        <taxon>Eukaryota</taxon>
        <taxon>Fungi</taxon>
        <taxon>Dikarya</taxon>
        <taxon>Ascomycota</taxon>
        <taxon>Pezizomycotina</taxon>
        <taxon>Eurotiomycetes</taxon>
        <taxon>Eurotiomycetidae</taxon>
        <taxon>Eurotiales</taxon>
        <taxon>Aspergillaceae</taxon>
        <taxon>Penicillium</taxon>
    </lineage>
</organism>
<gene>
    <name evidence="1" type="ORF">ACN42_g9618</name>
</gene>
<comment type="caution">
    <text evidence="1">The sequence shown here is derived from an EMBL/GenBank/DDBJ whole genome shotgun (WGS) entry which is preliminary data.</text>
</comment>
<dbReference type="EMBL" id="LLXE01000354">
    <property type="protein sequence ID" value="KUM57567.1"/>
    <property type="molecule type" value="Genomic_DNA"/>
</dbReference>
<protein>
    <submittedName>
        <fullName evidence="1">Uncharacterized protein</fullName>
    </submittedName>
</protein>
<proteinExistence type="predicted"/>
<accession>A0A101MBM7</accession>
<dbReference type="AlphaFoldDB" id="A0A101MBM7"/>
<dbReference type="Proteomes" id="UP000055045">
    <property type="component" value="Unassembled WGS sequence"/>
</dbReference>
<evidence type="ECO:0000313" key="1">
    <source>
        <dbReference type="EMBL" id="KUM57567.1"/>
    </source>
</evidence>
<sequence length="71" mass="8246">MTIMQKTSPIRSIQMQPPLLLTPRLYFRRNQKPSLPASRTFLVVILPFFVLRYSSGKHMKLVPAETPISLY</sequence>
<evidence type="ECO:0000313" key="2">
    <source>
        <dbReference type="Proteomes" id="UP000055045"/>
    </source>
</evidence>
<keyword evidence="2" id="KW-1185">Reference proteome</keyword>